<organism evidence="2">
    <name type="scientific">Tanacetum cinerariifolium</name>
    <name type="common">Dalmatian daisy</name>
    <name type="synonym">Chrysanthemum cinerariifolium</name>
    <dbReference type="NCBI Taxonomy" id="118510"/>
    <lineage>
        <taxon>Eukaryota</taxon>
        <taxon>Viridiplantae</taxon>
        <taxon>Streptophyta</taxon>
        <taxon>Embryophyta</taxon>
        <taxon>Tracheophyta</taxon>
        <taxon>Spermatophyta</taxon>
        <taxon>Magnoliopsida</taxon>
        <taxon>eudicotyledons</taxon>
        <taxon>Gunneridae</taxon>
        <taxon>Pentapetalae</taxon>
        <taxon>asterids</taxon>
        <taxon>campanulids</taxon>
        <taxon>Asterales</taxon>
        <taxon>Asteraceae</taxon>
        <taxon>Asteroideae</taxon>
        <taxon>Anthemideae</taxon>
        <taxon>Anthemidinae</taxon>
        <taxon>Tanacetum</taxon>
    </lineage>
</organism>
<feature type="region of interest" description="Disordered" evidence="1">
    <location>
        <begin position="288"/>
        <end position="330"/>
    </location>
</feature>
<gene>
    <name evidence="2" type="ORF">Tci_063767</name>
</gene>
<sequence>MVARKPTTKEDRQKKTASKADKPTPVKKPEPAKQTKPVIEKSTKPTPSKKASKGKVMKVRKGKRFDRLIDEEPQPTPEILVDDDEYNLQRGIQMSLESFQEPIGEESISEPASGVTRSLTIVEDAETRADMEKSDSEGDIEILNVDEEQDEDQAGSNPRQGHVALAGPNPEPMHEDFIAKVYPKVHESLKHTTEEHVFLENPPSLSRTLSSMKNLNDYFTFGDQFIDDKPTEEELASVRDLFREFSEFEMKVILRDRMFKSGSYRSQHEHTALYNAFEASIDRENKEEFIEASAKSRKRRSDDQDPPPPPPKDSYEIKKKRHNSNASASK</sequence>
<feature type="region of interest" description="Disordered" evidence="1">
    <location>
        <begin position="124"/>
        <end position="172"/>
    </location>
</feature>
<proteinExistence type="predicted"/>
<evidence type="ECO:0000313" key="2">
    <source>
        <dbReference type="EMBL" id="GEU91789.1"/>
    </source>
</evidence>
<name>A0A6L2P2F0_TANCI</name>
<feature type="compositionally biased region" description="Basic residues" evidence="1">
    <location>
        <begin position="50"/>
        <end position="64"/>
    </location>
</feature>
<protein>
    <submittedName>
        <fullName evidence="2">Uncharacterized protein</fullName>
    </submittedName>
</protein>
<comment type="caution">
    <text evidence="2">The sequence shown here is derived from an EMBL/GenBank/DDBJ whole genome shotgun (WGS) entry which is preliminary data.</text>
</comment>
<feature type="region of interest" description="Disordered" evidence="1">
    <location>
        <begin position="1"/>
        <end position="85"/>
    </location>
</feature>
<feature type="compositionally biased region" description="Basic and acidic residues" evidence="1">
    <location>
        <begin position="7"/>
        <end position="43"/>
    </location>
</feature>
<feature type="compositionally biased region" description="Basic and acidic residues" evidence="1">
    <location>
        <begin position="125"/>
        <end position="136"/>
    </location>
</feature>
<feature type="compositionally biased region" description="Acidic residues" evidence="1">
    <location>
        <begin position="137"/>
        <end position="153"/>
    </location>
</feature>
<accession>A0A6L2P2F0</accession>
<dbReference type="AlphaFoldDB" id="A0A6L2P2F0"/>
<reference evidence="2" key="1">
    <citation type="journal article" date="2019" name="Sci. Rep.">
        <title>Draft genome of Tanacetum cinerariifolium, the natural source of mosquito coil.</title>
        <authorList>
            <person name="Yamashiro T."/>
            <person name="Shiraishi A."/>
            <person name="Satake H."/>
            <person name="Nakayama K."/>
        </authorList>
    </citation>
    <scope>NUCLEOTIDE SEQUENCE</scope>
</reference>
<evidence type="ECO:0000256" key="1">
    <source>
        <dbReference type="SAM" id="MobiDB-lite"/>
    </source>
</evidence>
<dbReference type="EMBL" id="BKCJ010010482">
    <property type="protein sequence ID" value="GEU91789.1"/>
    <property type="molecule type" value="Genomic_DNA"/>
</dbReference>